<keyword evidence="1" id="KW-0812">Transmembrane</keyword>
<evidence type="ECO:0000313" key="3">
    <source>
        <dbReference type="Proteomes" id="UP000233276"/>
    </source>
</evidence>
<gene>
    <name evidence="2" type="ORF">CXR34_07530</name>
</gene>
<proteinExistence type="predicted"/>
<accession>A0A2K9DXF6</accession>
<dbReference type="RefSeq" id="WP_101306074.1">
    <property type="nucleotide sequence ID" value="NZ_CP025299.1"/>
</dbReference>
<feature type="transmembrane region" description="Helical" evidence="1">
    <location>
        <begin position="6"/>
        <end position="22"/>
    </location>
</feature>
<sequence length="96" mass="10346">MDILLAFIFGGAYGGVLHYLMPGRTSRGAALAPVLGALLGGLVWMVLTWAGLTTLSPWLWIVSLAVPVIVVPAVLAVLTRRRATHDARERLRLKIS</sequence>
<dbReference type="Proteomes" id="UP000233276">
    <property type="component" value="Chromosome"/>
</dbReference>
<evidence type="ECO:0000256" key="1">
    <source>
        <dbReference type="SAM" id="Phobius"/>
    </source>
</evidence>
<keyword evidence="1" id="KW-1133">Transmembrane helix</keyword>
<protein>
    <submittedName>
        <fullName evidence="2">Uncharacterized protein</fullName>
    </submittedName>
</protein>
<feature type="transmembrane region" description="Helical" evidence="1">
    <location>
        <begin position="58"/>
        <end position="78"/>
    </location>
</feature>
<evidence type="ECO:0000313" key="2">
    <source>
        <dbReference type="EMBL" id="AUG29323.1"/>
    </source>
</evidence>
<organism evidence="2 3">
    <name type="scientific">Microbacterium hominis</name>
    <dbReference type="NCBI Taxonomy" id="162426"/>
    <lineage>
        <taxon>Bacteria</taxon>
        <taxon>Bacillati</taxon>
        <taxon>Actinomycetota</taxon>
        <taxon>Actinomycetes</taxon>
        <taxon>Micrococcales</taxon>
        <taxon>Microbacteriaceae</taxon>
        <taxon>Microbacterium</taxon>
    </lineage>
</organism>
<dbReference type="EMBL" id="CP025299">
    <property type="protein sequence ID" value="AUG29323.1"/>
    <property type="molecule type" value="Genomic_DNA"/>
</dbReference>
<keyword evidence="1" id="KW-0472">Membrane</keyword>
<dbReference type="AlphaFoldDB" id="A0A2K9DXF6"/>
<dbReference type="KEGG" id="mhos:CXR34_07530"/>
<name>A0A2K9DXF6_9MICO</name>
<reference evidence="2 3" key="1">
    <citation type="submission" date="2017-12" db="EMBL/GenBank/DDBJ databases">
        <title>Isolation and characterization of estrogens degradatiion strain Microbacterium hominis SJTG1.</title>
        <authorList>
            <person name="Xiong W."/>
            <person name="Yin C."/>
            <person name="Zheng D."/>
            <person name="Liang R."/>
        </authorList>
    </citation>
    <scope>NUCLEOTIDE SEQUENCE [LARGE SCALE GENOMIC DNA]</scope>
    <source>
        <strain evidence="2 3">SJTG1</strain>
    </source>
</reference>
<feature type="transmembrane region" description="Helical" evidence="1">
    <location>
        <begin position="29"/>
        <end position="52"/>
    </location>
</feature>